<dbReference type="InterPro" id="IPR030373">
    <property type="entry name" value="PABS_CS"/>
</dbReference>
<dbReference type="InterPro" id="IPR035246">
    <property type="entry name" value="Spermidine_synt_N"/>
</dbReference>
<dbReference type="KEGG" id="fpl:Ferp_0306"/>
<evidence type="ECO:0000259" key="7">
    <source>
        <dbReference type="PROSITE" id="PS51006"/>
    </source>
</evidence>
<dbReference type="EMBL" id="CP001899">
    <property type="protein sequence ID" value="ADC64486.1"/>
    <property type="molecule type" value="Genomic_DNA"/>
</dbReference>
<dbReference type="CDD" id="cd02440">
    <property type="entry name" value="AdoMet_MTases"/>
    <property type="match status" value="1"/>
</dbReference>
<reference evidence="9" key="1">
    <citation type="submission" date="2010-02" db="EMBL/GenBank/DDBJ databases">
        <title>Complete sequence of Ferroglobus placidus DSM 10642.</title>
        <authorList>
            <consortium name="US DOE Joint Genome Institute"/>
            <person name="Lucas S."/>
            <person name="Copeland A."/>
            <person name="Lapidus A."/>
            <person name="Cheng J.-F."/>
            <person name="Bruce D."/>
            <person name="Goodwin L."/>
            <person name="Pitluck S."/>
            <person name="Saunders E."/>
            <person name="Brettin T."/>
            <person name="Detter J.C."/>
            <person name="Han C."/>
            <person name="Tapia R."/>
            <person name="Larimer F."/>
            <person name="Land M."/>
            <person name="Hauser L."/>
            <person name="Kyrpides N."/>
            <person name="Ivanova N."/>
            <person name="Holmes D."/>
            <person name="Lovley D."/>
            <person name="Kyrpides N."/>
            <person name="Anderson I.J."/>
            <person name="Woyke T."/>
        </authorList>
    </citation>
    <scope>NUCLEOTIDE SEQUENCE [LARGE SCALE GENOMIC DNA]</scope>
    <source>
        <strain evidence="9">DSM 10642 / AEDII12DO</strain>
    </source>
</reference>
<dbReference type="STRING" id="589924.Ferp_0306"/>
<keyword evidence="3 4" id="KW-0620">Polyamine biosynthesis</keyword>
<dbReference type="AlphaFoldDB" id="D3S2F6"/>
<dbReference type="GeneID" id="8777803"/>
<feature type="active site" description="Proton acceptor" evidence="3 4">
    <location>
        <position position="152"/>
    </location>
</feature>
<evidence type="ECO:0000256" key="3">
    <source>
        <dbReference type="HAMAP-Rule" id="MF_00198"/>
    </source>
</evidence>
<comment type="pathway">
    <text evidence="3">Amine and polyamine biosynthesis; spermidine biosynthesis; spermidine from putrescine: step 1/1.</text>
</comment>
<dbReference type="InterPro" id="IPR001045">
    <property type="entry name" value="Spermi_synthase"/>
</dbReference>
<evidence type="ECO:0000313" key="9">
    <source>
        <dbReference type="Proteomes" id="UP000002613"/>
    </source>
</evidence>
<dbReference type="Proteomes" id="UP000002613">
    <property type="component" value="Chromosome"/>
</dbReference>
<dbReference type="InterPro" id="IPR037163">
    <property type="entry name" value="Spermidine_synt_N_sf"/>
</dbReference>
<evidence type="ECO:0000256" key="4">
    <source>
        <dbReference type="PROSITE-ProRule" id="PRU00354"/>
    </source>
</evidence>
<feature type="binding site" evidence="3">
    <location>
        <position position="158"/>
    </location>
    <ligand>
        <name>S-methyl-5'-thioadenosine</name>
        <dbReference type="ChEBI" id="CHEBI:17509"/>
    </ligand>
</feature>
<dbReference type="HAMAP" id="MF_00198">
    <property type="entry name" value="Spermidine_synth"/>
    <property type="match status" value="1"/>
</dbReference>
<keyword evidence="3 6" id="KW-0745">Spermidine biosynthesis</keyword>
<feature type="binding site" evidence="3">
    <location>
        <position position="84"/>
    </location>
    <ligand>
        <name>spermidine</name>
        <dbReference type="ChEBI" id="CHEBI:57834"/>
    </ligand>
</feature>
<dbReference type="InterPro" id="IPR029063">
    <property type="entry name" value="SAM-dependent_MTases_sf"/>
</dbReference>
<gene>
    <name evidence="3" type="primary">speE</name>
    <name evidence="8" type="ordered locus">Ferp_0306</name>
</gene>
<dbReference type="SUPFAM" id="SSF53335">
    <property type="entry name" value="S-adenosyl-L-methionine-dependent methyltransferases"/>
    <property type="match status" value="1"/>
</dbReference>
<dbReference type="GO" id="GO:0008295">
    <property type="term" value="P:spermidine biosynthetic process"/>
    <property type="evidence" value="ECO:0007669"/>
    <property type="project" value="UniProtKB-UniRule"/>
</dbReference>
<dbReference type="Gene3D" id="3.40.50.150">
    <property type="entry name" value="Vaccinia Virus protein VP39"/>
    <property type="match status" value="1"/>
</dbReference>
<accession>D3S2F6</accession>
<dbReference type="Pfam" id="PF17284">
    <property type="entry name" value="Spermine_synt_N"/>
    <property type="match status" value="1"/>
</dbReference>
<evidence type="ECO:0000313" key="8">
    <source>
        <dbReference type="EMBL" id="ADC64486.1"/>
    </source>
</evidence>
<dbReference type="Pfam" id="PF01564">
    <property type="entry name" value="Spermine_synth"/>
    <property type="match status" value="1"/>
</dbReference>
<dbReference type="PANTHER" id="PTHR11558:SF11">
    <property type="entry name" value="SPERMIDINE SYNTHASE"/>
    <property type="match status" value="1"/>
</dbReference>
<dbReference type="NCBIfam" id="TIGR00417">
    <property type="entry name" value="speE"/>
    <property type="match status" value="1"/>
</dbReference>
<feature type="binding site" evidence="3">
    <location>
        <begin position="134"/>
        <end position="135"/>
    </location>
    <ligand>
        <name>S-methyl-5'-thioadenosine</name>
        <dbReference type="ChEBI" id="CHEBI:17509"/>
    </ligand>
</feature>
<dbReference type="eggNOG" id="arCOG00050">
    <property type="taxonomic scope" value="Archaea"/>
</dbReference>
<evidence type="ECO:0000256" key="2">
    <source>
        <dbReference type="ARBA" id="ARBA00022679"/>
    </source>
</evidence>
<keyword evidence="2 3" id="KW-0808">Transferase</keyword>
<feature type="binding site" evidence="3">
    <location>
        <position position="103"/>
    </location>
    <ligand>
        <name>S-methyl-5'-thioadenosine</name>
        <dbReference type="ChEBI" id="CHEBI:17509"/>
    </ligand>
</feature>
<dbReference type="EC" id="2.5.1.16" evidence="3"/>
<comment type="subunit">
    <text evidence="3">Homodimer or homotetramer.</text>
</comment>
<feature type="domain" description="PABS" evidence="7">
    <location>
        <begin position="1"/>
        <end position="229"/>
    </location>
</feature>
<dbReference type="PROSITE" id="PS01330">
    <property type="entry name" value="PABS_1"/>
    <property type="match status" value="1"/>
</dbReference>
<evidence type="ECO:0000256" key="1">
    <source>
        <dbReference type="ARBA" id="ARBA00007867"/>
    </source>
</evidence>
<dbReference type="PROSITE" id="PS51006">
    <property type="entry name" value="PABS_2"/>
    <property type="match status" value="1"/>
</dbReference>
<dbReference type="OrthoDB" id="10538at2157"/>
<dbReference type="InterPro" id="IPR030374">
    <property type="entry name" value="PABS"/>
</dbReference>
<dbReference type="HOGENOM" id="CLU_048199_1_0_2"/>
<proteinExistence type="inferred from homology"/>
<comment type="function">
    <text evidence="3">Catalyzes the irreversible transfer of a propylamine group from the amino donor S-adenosylmethioninamine (decarboxy-AdoMet) to putrescine (1,4-diaminobutane) to yield spermidine.</text>
</comment>
<reference evidence="8 9" key="2">
    <citation type="journal article" date="2011" name="Stand. Genomic Sci.">
        <title>Complete genome sequence of Ferroglobus placidus AEDII12DO.</title>
        <authorList>
            <person name="Anderson I."/>
            <person name="Risso C."/>
            <person name="Holmes D."/>
            <person name="Lucas S."/>
            <person name="Copeland A."/>
            <person name="Lapidus A."/>
            <person name="Cheng J.F."/>
            <person name="Bruce D."/>
            <person name="Goodwin L."/>
            <person name="Pitluck S."/>
            <person name="Saunders E."/>
            <person name="Brettin T."/>
            <person name="Detter J.C."/>
            <person name="Han C."/>
            <person name="Tapia R."/>
            <person name="Larimer F."/>
            <person name="Land M."/>
            <person name="Hauser L."/>
            <person name="Woyke T."/>
            <person name="Lovley D."/>
            <person name="Kyrpides N."/>
            <person name="Ivanova N."/>
        </authorList>
    </citation>
    <scope>NUCLEOTIDE SEQUENCE [LARGE SCALE GENOMIC DNA]</scope>
    <source>
        <strain evidence="9">DSM 10642 / AEDII12DO</strain>
    </source>
</reference>
<dbReference type="GO" id="GO:0004766">
    <property type="term" value="F:spermidine synthase activity"/>
    <property type="evidence" value="ECO:0007669"/>
    <property type="project" value="UniProtKB-UniRule"/>
</dbReference>
<organism evidence="8 9">
    <name type="scientific">Ferroglobus placidus (strain DSM 10642 / AEDII12DO)</name>
    <dbReference type="NCBI Taxonomy" id="589924"/>
    <lineage>
        <taxon>Archaea</taxon>
        <taxon>Methanobacteriati</taxon>
        <taxon>Methanobacteriota</taxon>
        <taxon>Archaeoglobi</taxon>
        <taxon>Archaeoglobales</taxon>
        <taxon>Archaeoglobaceae</taxon>
        <taxon>Ferroglobus</taxon>
    </lineage>
</organism>
<feature type="binding site" evidence="3">
    <location>
        <position position="29"/>
    </location>
    <ligand>
        <name>S-methyl-5'-thioadenosine</name>
        <dbReference type="ChEBI" id="CHEBI:17509"/>
    </ligand>
</feature>
<feature type="binding site" evidence="3">
    <location>
        <position position="60"/>
    </location>
    <ligand>
        <name>spermidine</name>
        <dbReference type="ChEBI" id="CHEBI:57834"/>
    </ligand>
</feature>
<comment type="similarity">
    <text evidence="1 3 5">Belongs to the spermidine/spermine synthase family.</text>
</comment>
<dbReference type="UniPathway" id="UPA00248">
    <property type="reaction ID" value="UER00314"/>
</dbReference>
<dbReference type="RefSeq" id="WP_012964833.1">
    <property type="nucleotide sequence ID" value="NC_013849.1"/>
</dbReference>
<protein>
    <recommendedName>
        <fullName evidence="3">Polyamine aminopropyltransferase</fullName>
    </recommendedName>
    <alternativeName>
        <fullName evidence="3">Putrescine aminopropyltransferase</fullName>
        <shortName evidence="3">PAPT</shortName>
    </alternativeName>
    <alternativeName>
        <fullName evidence="3">Spermidine synthase</fullName>
        <shortName evidence="3">SPDS</shortName>
        <shortName evidence="3">SPDSY</shortName>
        <ecNumber evidence="3">2.5.1.16</ecNumber>
    </alternativeName>
</protein>
<comment type="caution">
    <text evidence="3">Lacks conserved residue(s) required for the propagation of feature annotation.</text>
</comment>
<sequence length="273" mass="31421">MEWFVEEYNGAALKIAVKKKIVEKLSKFQKIEIYETVSFGKMLVLDGKIQLTEKDEAFYHEMLVHVPLISHKDPKKVLIVGGGDGGSLREVLKHDPEEAVLVEIDGEVIELSKKYLGIDGGAFEDNRVSVLVEDGYEFLKESKEKFDVIIVDGTDPNPFSMRISEEEFYGLSNKKCDIFTTQSQSPFAQRDYFKQVVRSLKKSFESFKIYLGFVPTYPLGLWSYAIAKNFELDLDVVKERFESRELKTKYYSPEVHVASFSLPRWIEKLIEEA</sequence>
<name>D3S2F6_FERPA</name>
<dbReference type="PANTHER" id="PTHR11558">
    <property type="entry name" value="SPERMIDINE/SPERMINE SYNTHASE"/>
    <property type="match status" value="1"/>
</dbReference>
<dbReference type="NCBIfam" id="NF002010">
    <property type="entry name" value="PRK00811.1"/>
    <property type="match status" value="1"/>
</dbReference>
<evidence type="ECO:0000256" key="5">
    <source>
        <dbReference type="RuleBase" id="RU003836"/>
    </source>
</evidence>
<keyword evidence="9" id="KW-1185">Reference proteome</keyword>
<dbReference type="Gene3D" id="2.30.140.10">
    <property type="entry name" value="Spermidine synthase, tetramerisation domain"/>
    <property type="match status" value="1"/>
</dbReference>
<comment type="catalytic activity">
    <reaction evidence="3 6">
        <text>S-adenosyl 3-(methylsulfanyl)propylamine + putrescine = S-methyl-5'-thioadenosine + spermidine + H(+)</text>
        <dbReference type="Rhea" id="RHEA:12721"/>
        <dbReference type="ChEBI" id="CHEBI:15378"/>
        <dbReference type="ChEBI" id="CHEBI:17509"/>
        <dbReference type="ChEBI" id="CHEBI:57443"/>
        <dbReference type="ChEBI" id="CHEBI:57834"/>
        <dbReference type="ChEBI" id="CHEBI:326268"/>
        <dbReference type="EC" id="2.5.1.16"/>
    </reaction>
</comment>
<evidence type="ECO:0000256" key="6">
    <source>
        <dbReference type="RuleBase" id="RU003837"/>
    </source>
</evidence>
<dbReference type="PaxDb" id="589924-Ferp_0306"/>